<evidence type="ECO:0000259" key="9">
    <source>
        <dbReference type="Pfam" id="PF00460"/>
    </source>
</evidence>
<organism evidence="12 13">
    <name type="scientific">Paraburkholderia ferrariae</name>
    <dbReference type="NCBI Taxonomy" id="386056"/>
    <lineage>
        <taxon>Bacteria</taxon>
        <taxon>Pseudomonadati</taxon>
        <taxon>Pseudomonadota</taxon>
        <taxon>Betaproteobacteria</taxon>
        <taxon>Burkholderiales</taxon>
        <taxon>Burkholderiaceae</taxon>
        <taxon>Paraburkholderia</taxon>
    </lineage>
</organism>
<feature type="domain" description="Flagellar hook protein FlgE/F/G-like D1" evidence="11">
    <location>
        <begin position="91"/>
        <end position="153"/>
    </location>
</feature>
<dbReference type="InterPro" id="IPR019776">
    <property type="entry name" value="Flagellar_basal_body_rod_CS"/>
</dbReference>
<dbReference type="InterPro" id="IPR012834">
    <property type="entry name" value="FlgG_G_neg"/>
</dbReference>
<evidence type="ECO:0000256" key="8">
    <source>
        <dbReference type="RuleBase" id="RU362116"/>
    </source>
</evidence>
<dbReference type="Pfam" id="PF06429">
    <property type="entry name" value="Flg_bbr_C"/>
    <property type="match status" value="1"/>
</dbReference>
<accession>A0ABU9RMF2</accession>
<dbReference type="RefSeq" id="WP_342946581.1">
    <property type="nucleotide sequence ID" value="NZ_JAYMRV010000002.1"/>
</dbReference>
<dbReference type="Pfam" id="PF22692">
    <property type="entry name" value="LlgE_F_G_D1"/>
    <property type="match status" value="1"/>
</dbReference>
<dbReference type="EMBL" id="JAYMRV010000002">
    <property type="protein sequence ID" value="MEM5421261.1"/>
    <property type="molecule type" value="Genomic_DNA"/>
</dbReference>
<dbReference type="InterPro" id="IPR037925">
    <property type="entry name" value="FlgE/F/G-like"/>
</dbReference>
<evidence type="ECO:0000256" key="7">
    <source>
        <dbReference type="NCBIfam" id="TIGR02488"/>
    </source>
</evidence>
<dbReference type="PROSITE" id="PS00588">
    <property type="entry name" value="FLAGELLA_BB_ROD"/>
    <property type="match status" value="1"/>
</dbReference>
<keyword evidence="12" id="KW-0282">Flagellum</keyword>
<comment type="subunit">
    <text evidence="5 8">The basal body constitutes a major portion of the flagellar organelle and consists of four rings (L,P,S, and M) mounted on a central rod. The rod consists of about 26 subunits of FlgG in the distal portion, and FlgB, FlgC and FlgF are thought to build up the proximal portion of the rod with about 6 subunits each.</text>
</comment>
<keyword evidence="4 8" id="KW-0975">Bacterial flagellum</keyword>
<keyword evidence="12" id="KW-0966">Cell projection</keyword>
<comment type="caution">
    <text evidence="12">The sequence shown here is derived from an EMBL/GenBank/DDBJ whole genome shotgun (WGS) entry which is preliminary data.</text>
</comment>
<proteinExistence type="inferred from homology"/>
<dbReference type="InterPro" id="IPR001444">
    <property type="entry name" value="Flag_bb_rod_N"/>
</dbReference>
<evidence type="ECO:0000256" key="5">
    <source>
        <dbReference type="ARBA" id="ARBA00025933"/>
    </source>
</evidence>
<dbReference type="Pfam" id="PF00460">
    <property type="entry name" value="Flg_bb_rod"/>
    <property type="match status" value="1"/>
</dbReference>
<evidence type="ECO:0000259" key="10">
    <source>
        <dbReference type="Pfam" id="PF06429"/>
    </source>
</evidence>
<evidence type="ECO:0000313" key="12">
    <source>
        <dbReference type="EMBL" id="MEM5421261.1"/>
    </source>
</evidence>
<feature type="domain" description="Flagellar basal body rod protein N-terminal" evidence="9">
    <location>
        <begin position="5"/>
        <end position="35"/>
    </location>
</feature>
<evidence type="ECO:0000259" key="11">
    <source>
        <dbReference type="Pfam" id="PF22692"/>
    </source>
</evidence>
<dbReference type="InterPro" id="IPR020013">
    <property type="entry name" value="Flagellar_FlgE/F/G"/>
</dbReference>
<dbReference type="PANTHER" id="PTHR30435:SF19">
    <property type="entry name" value="FLAGELLAR BASAL-BODY ROD PROTEIN FLGG"/>
    <property type="match status" value="1"/>
</dbReference>
<evidence type="ECO:0000313" key="13">
    <source>
        <dbReference type="Proteomes" id="UP001489897"/>
    </source>
</evidence>
<evidence type="ECO:0000256" key="2">
    <source>
        <dbReference type="ARBA" id="ARBA00009677"/>
    </source>
</evidence>
<dbReference type="PANTHER" id="PTHR30435">
    <property type="entry name" value="FLAGELLAR PROTEIN"/>
    <property type="match status" value="1"/>
</dbReference>
<protein>
    <recommendedName>
        <fullName evidence="3 7">Flagellar basal-body rod protein FlgG</fullName>
    </recommendedName>
    <alternativeName>
        <fullName evidence="6 8">Distal rod protein</fullName>
    </alternativeName>
</protein>
<dbReference type="Proteomes" id="UP001489897">
    <property type="component" value="Unassembled WGS sequence"/>
</dbReference>
<dbReference type="NCBIfam" id="TIGR02488">
    <property type="entry name" value="flgG_G_neg"/>
    <property type="match status" value="1"/>
</dbReference>
<dbReference type="InterPro" id="IPR010930">
    <property type="entry name" value="Flg_bb/hook_C_dom"/>
</dbReference>
<gene>
    <name evidence="12" type="primary">flgG</name>
    <name evidence="12" type="ORF">VSR73_09340</name>
</gene>
<comment type="similarity">
    <text evidence="2 8">Belongs to the flagella basal body rod proteins family.</text>
</comment>
<reference evidence="12 13" key="1">
    <citation type="submission" date="2024-01" db="EMBL/GenBank/DDBJ databases">
        <title>The diversity of rhizobia nodulating Mimosa spp. in eleven states of Brazil covering several biomes is determined by host plant, location, and edaphic factors.</title>
        <authorList>
            <person name="Rouws L."/>
            <person name="Barauna A."/>
            <person name="Beukes C."/>
            <person name="De Faria S.M."/>
            <person name="Gross E."/>
            <person name="Dos Reis Junior F.B."/>
            <person name="Simon M."/>
            <person name="Maluk M."/>
            <person name="Odee D.W."/>
            <person name="Kenicer G."/>
            <person name="Young J.P.W."/>
            <person name="Reis V.M."/>
            <person name="Zilli J."/>
            <person name="James E.K."/>
        </authorList>
    </citation>
    <scope>NUCLEOTIDE SEQUENCE [LARGE SCALE GENOMIC DNA]</scope>
    <source>
        <strain evidence="12 13">JPY167</strain>
    </source>
</reference>
<evidence type="ECO:0000256" key="4">
    <source>
        <dbReference type="ARBA" id="ARBA00023143"/>
    </source>
</evidence>
<comment type="subcellular location">
    <subcellularLocation>
        <location evidence="1 8">Bacterial flagellum basal body</location>
    </subcellularLocation>
</comment>
<evidence type="ECO:0000256" key="3">
    <source>
        <dbReference type="ARBA" id="ARBA00017948"/>
    </source>
</evidence>
<name>A0ABU9RMF2_9BURK</name>
<dbReference type="InterPro" id="IPR053967">
    <property type="entry name" value="LlgE_F_G-like_D1"/>
</dbReference>
<keyword evidence="13" id="KW-1185">Reference proteome</keyword>
<sequence length="257" mass="26767">MLNALYIAATGLQAEQQNVESISNNLSNMNTPVYKKSRVQFSDLVGGVQSMQPTAPAATAASAGLGVGVSATQKMFDAGQFQETDSPYDLAIRGDGFFEVVLPDGTSAYSRGGTLKVNSDGMLATQDGYPLKASISVPADAQSISIGSDGTVQIISAGDSTPTEAGQIELVRFASEGDLTPLGSGLYQPNDQSGDALTLRPGENGSGLLAQGYVEQSNVNMVDEMVNLMVAQRGYQANAKLVQAADDMLSTVNGLRR</sequence>
<evidence type="ECO:0000256" key="6">
    <source>
        <dbReference type="ARBA" id="ARBA00032912"/>
    </source>
</evidence>
<feature type="domain" description="Flagellar basal-body/hook protein C-terminal" evidence="10">
    <location>
        <begin position="210"/>
        <end position="255"/>
    </location>
</feature>
<evidence type="ECO:0000256" key="1">
    <source>
        <dbReference type="ARBA" id="ARBA00004117"/>
    </source>
</evidence>
<dbReference type="NCBIfam" id="TIGR03506">
    <property type="entry name" value="FlgEFG_subfam"/>
    <property type="match status" value="2"/>
</dbReference>
<keyword evidence="12" id="KW-0969">Cilium</keyword>
<dbReference type="SUPFAM" id="SSF117143">
    <property type="entry name" value="Flagellar hook protein flgE"/>
    <property type="match status" value="1"/>
</dbReference>